<organism evidence="1 2">
    <name type="scientific">Aspergillus neoniger (strain CBS 115656)</name>
    <dbReference type="NCBI Taxonomy" id="1448310"/>
    <lineage>
        <taxon>Eukaryota</taxon>
        <taxon>Fungi</taxon>
        <taxon>Dikarya</taxon>
        <taxon>Ascomycota</taxon>
        <taxon>Pezizomycotina</taxon>
        <taxon>Eurotiomycetes</taxon>
        <taxon>Eurotiomycetidae</taxon>
        <taxon>Eurotiales</taxon>
        <taxon>Aspergillaceae</taxon>
        <taxon>Aspergillus</taxon>
        <taxon>Aspergillus subgen. Circumdati</taxon>
    </lineage>
</organism>
<keyword evidence="2" id="KW-1185">Reference proteome</keyword>
<proteinExistence type="predicted"/>
<sequence>MAMCLTEGLEQQFNTDRKDGSFAFFFCEANHDTQNTATAILRGILWQQIRQNPILQDWLIGSERFTSKVRILITSRPYYEIASCLGFFPSRDIATFVEERKTDIQLFIRQKVGDLSTRKGYHDKMKDQIQEILEAKADETFLWIGLTCDELKNVDLQDTLAFLNNLAPAHMRLREEISTWGDFIPYCSQFWMEHAHLSGMVFDPAKVTETHFLTLDSPSRDLWLRTMGNTELGGFCAR</sequence>
<dbReference type="RefSeq" id="XP_025475646.1">
    <property type="nucleotide sequence ID" value="XM_025625541.1"/>
</dbReference>
<dbReference type="AlphaFoldDB" id="A0A318YPQ6"/>
<name>A0A318YPQ6_ASPNB</name>
<protein>
    <submittedName>
        <fullName evidence="1">Uncharacterized protein</fullName>
    </submittedName>
</protein>
<reference evidence="1" key="1">
    <citation type="submission" date="2016-12" db="EMBL/GenBank/DDBJ databases">
        <title>The genomes of Aspergillus section Nigri reveals drivers in fungal speciation.</title>
        <authorList>
            <consortium name="DOE Joint Genome Institute"/>
            <person name="Vesth T.C."/>
            <person name="Nybo J."/>
            <person name="Theobald S."/>
            <person name="Brandl J."/>
            <person name="Frisvad J.C."/>
            <person name="Nielsen K.F."/>
            <person name="Lyhne E.K."/>
            <person name="Kogle M.E."/>
            <person name="Kuo A."/>
            <person name="Riley R."/>
            <person name="Clum A."/>
            <person name="Nolan M."/>
            <person name="Lipzen A."/>
            <person name="Salamov A."/>
            <person name="Henrissat B."/>
            <person name="Wiebenga A."/>
            <person name="De Vries R.P."/>
            <person name="Grigoriev I.V."/>
            <person name="Mortensen U.H."/>
            <person name="Andersen M.R."/>
            <person name="Baker S.E."/>
        </authorList>
    </citation>
    <scope>NUCLEOTIDE SEQUENCE [LARGE SCALE GENOMIC DNA]</scope>
    <source>
        <strain evidence="1">CBS 115656</strain>
    </source>
</reference>
<dbReference type="PANTHER" id="PTHR10039">
    <property type="entry name" value="AMELOGENIN"/>
    <property type="match status" value="1"/>
</dbReference>
<dbReference type="EMBL" id="KZ821483">
    <property type="protein sequence ID" value="PYH30168.1"/>
    <property type="molecule type" value="Genomic_DNA"/>
</dbReference>
<accession>A0A318YPQ6</accession>
<dbReference type="GeneID" id="37127997"/>
<evidence type="ECO:0000313" key="2">
    <source>
        <dbReference type="Proteomes" id="UP000247647"/>
    </source>
</evidence>
<dbReference type="Proteomes" id="UP000247647">
    <property type="component" value="Unassembled WGS sequence"/>
</dbReference>
<evidence type="ECO:0000313" key="1">
    <source>
        <dbReference type="EMBL" id="PYH30168.1"/>
    </source>
</evidence>
<dbReference type="OrthoDB" id="1577640at2759"/>
<gene>
    <name evidence="1" type="ORF">BO87DRAFT_400630</name>
</gene>
<dbReference type="PANTHER" id="PTHR10039:SF14">
    <property type="entry name" value="NACHT DOMAIN-CONTAINING PROTEIN"/>
    <property type="match status" value="1"/>
</dbReference>